<dbReference type="Proteomes" id="UP000465785">
    <property type="component" value="Chromosome"/>
</dbReference>
<evidence type="ECO:0000313" key="1">
    <source>
        <dbReference type="EMBL" id="BBY94285.1"/>
    </source>
</evidence>
<gene>
    <name evidence="1" type="ORF">MGALJ_39540</name>
</gene>
<dbReference type="EMBL" id="AP022601">
    <property type="protein sequence ID" value="BBY94285.1"/>
    <property type="molecule type" value="Genomic_DNA"/>
</dbReference>
<sequence>MFMTMRTTGHSIGQYAEYCGMGRGRTRIHVLKRMLCVDCRSPYVRIWITFDSVTREADQVHFNQMIHDNSCPSAIPGQRCVDNRLPTLTVNEARSMKTWRTELIENLDGEPGGVGHVDEQEHALGWIGPASPCCDADGDDHTSDCAYAREATMTRDDVNEWLRRGL</sequence>
<dbReference type="KEGG" id="mgau:MGALJ_39540"/>
<dbReference type="AlphaFoldDB" id="A0A9W4FGL5"/>
<reference evidence="1 2" key="1">
    <citation type="journal article" date="2019" name="Emerg. Microbes Infect.">
        <title>Comprehensive subspecies identification of 175 nontuberculous mycobacteria species based on 7547 genomic profiles.</title>
        <authorList>
            <person name="Matsumoto Y."/>
            <person name="Kinjo T."/>
            <person name="Motooka D."/>
            <person name="Nabeya D."/>
            <person name="Jung N."/>
            <person name="Uechi K."/>
            <person name="Horii T."/>
            <person name="Iida T."/>
            <person name="Fujita J."/>
            <person name="Nakamura S."/>
        </authorList>
    </citation>
    <scope>NUCLEOTIDE SEQUENCE [LARGE SCALE GENOMIC DNA]</scope>
    <source>
        <strain evidence="1 2">JCM 6399</strain>
    </source>
</reference>
<accession>A0A9W4FGL5</accession>
<proteinExistence type="predicted"/>
<keyword evidence="2" id="KW-1185">Reference proteome</keyword>
<evidence type="ECO:0000313" key="2">
    <source>
        <dbReference type="Proteomes" id="UP000465785"/>
    </source>
</evidence>
<protein>
    <submittedName>
        <fullName evidence="1">Uncharacterized protein</fullName>
    </submittedName>
</protein>
<name>A0A9W4FGL5_9MYCO</name>
<organism evidence="1 2">
    <name type="scientific">Mycobacterium gallinarum</name>
    <dbReference type="NCBI Taxonomy" id="39689"/>
    <lineage>
        <taxon>Bacteria</taxon>
        <taxon>Bacillati</taxon>
        <taxon>Actinomycetota</taxon>
        <taxon>Actinomycetes</taxon>
        <taxon>Mycobacteriales</taxon>
        <taxon>Mycobacteriaceae</taxon>
        <taxon>Mycobacterium</taxon>
    </lineage>
</organism>